<accession>A0A7V3KNL4</accession>
<gene>
    <name evidence="2" type="ORF">ENV38_03625</name>
</gene>
<reference evidence="2" key="1">
    <citation type="journal article" date="2020" name="mSystems">
        <title>Genome- and Community-Level Interaction Insights into Carbon Utilization and Element Cycling Functions of Hydrothermarchaeota in Hydrothermal Sediment.</title>
        <authorList>
            <person name="Zhou Z."/>
            <person name="Liu Y."/>
            <person name="Xu W."/>
            <person name="Pan J."/>
            <person name="Luo Z.H."/>
            <person name="Li M."/>
        </authorList>
    </citation>
    <scope>NUCLEOTIDE SEQUENCE [LARGE SCALE GENOMIC DNA]</scope>
    <source>
        <strain evidence="2">SpSt-754</strain>
    </source>
</reference>
<dbReference type="EMBL" id="DTGD01000136">
    <property type="protein sequence ID" value="HGB35975.1"/>
    <property type="molecule type" value="Genomic_DNA"/>
</dbReference>
<evidence type="ECO:0000313" key="2">
    <source>
        <dbReference type="EMBL" id="HGB35975.1"/>
    </source>
</evidence>
<sequence length="134" mass="15499">MNRRLLIIVLFILAFVGLLLHYRIHPFVIADKLTPEVKIFDPTKFLSFMFPLLDLIVVTILFLSKKTAVYGYLLNGIIVIYGTIFMAHYSIAEMFAKSIPLEHILLKSTLPDIAIAWADFFVGKVLYELYMREK</sequence>
<organism evidence="2">
    <name type="scientific">candidate division WOR-3 bacterium</name>
    <dbReference type="NCBI Taxonomy" id="2052148"/>
    <lineage>
        <taxon>Bacteria</taxon>
        <taxon>Bacteria division WOR-3</taxon>
    </lineage>
</organism>
<comment type="caution">
    <text evidence="2">The sequence shown here is derived from an EMBL/GenBank/DDBJ whole genome shotgun (WGS) entry which is preliminary data.</text>
</comment>
<proteinExistence type="predicted"/>
<keyword evidence="1" id="KW-0812">Transmembrane</keyword>
<keyword evidence="1" id="KW-1133">Transmembrane helix</keyword>
<feature type="transmembrane region" description="Helical" evidence="1">
    <location>
        <begin position="70"/>
        <end position="92"/>
    </location>
</feature>
<evidence type="ECO:0000256" key="1">
    <source>
        <dbReference type="SAM" id="Phobius"/>
    </source>
</evidence>
<keyword evidence="1" id="KW-0472">Membrane</keyword>
<feature type="transmembrane region" description="Helical" evidence="1">
    <location>
        <begin position="104"/>
        <end position="127"/>
    </location>
</feature>
<feature type="transmembrane region" description="Helical" evidence="1">
    <location>
        <begin position="46"/>
        <end position="63"/>
    </location>
</feature>
<dbReference type="AlphaFoldDB" id="A0A7V3KNL4"/>
<name>A0A7V3KNL4_UNCW3</name>
<protein>
    <submittedName>
        <fullName evidence="2">Uncharacterized protein</fullName>
    </submittedName>
</protein>